<feature type="region of interest" description="Disordered" evidence="2">
    <location>
        <begin position="267"/>
        <end position="291"/>
    </location>
</feature>
<dbReference type="AlphaFoldDB" id="A0A0F7RZC6"/>
<protein>
    <recommendedName>
        <fullName evidence="6">Arrestin-like N-terminal domain-containing protein</fullName>
    </recommendedName>
</protein>
<dbReference type="Proteomes" id="UP000242770">
    <property type="component" value="Unassembled WGS sequence"/>
</dbReference>
<reference evidence="5" key="1">
    <citation type="submission" date="2014-06" db="EMBL/GenBank/DDBJ databases">
        <authorList>
            <person name="Berkman P.J."/>
        </authorList>
    </citation>
    <scope>NUCLEOTIDE SEQUENCE [LARGE SCALE GENOMIC DNA]</scope>
</reference>
<evidence type="ECO:0008006" key="6">
    <source>
        <dbReference type="Google" id="ProtNLM"/>
    </source>
</evidence>
<evidence type="ECO:0000313" key="4">
    <source>
        <dbReference type="EMBL" id="CDS82461.1"/>
    </source>
</evidence>
<feature type="compositionally biased region" description="Low complexity" evidence="2">
    <location>
        <begin position="267"/>
        <end position="288"/>
    </location>
</feature>
<feature type="region of interest" description="Disordered" evidence="2">
    <location>
        <begin position="444"/>
        <end position="511"/>
    </location>
</feature>
<evidence type="ECO:0000313" key="3">
    <source>
        <dbReference type="EMBL" id="CDS01865.1"/>
    </source>
</evidence>
<organism evidence="3 5">
    <name type="scientific">Sporisorium scitamineum</name>
    <dbReference type="NCBI Taxonomy" id="49012"/>
    <lineage>
        <taxon>Eukaryota</taxon>
        <taxon>Fungi</taxon>
        <taxon>Dikarya</taxon>
        <taxon>Basidiomycota</taxon>
        <taxon>Ustilaginomycotina</taxon>
        <taxon>Ustilaginomycetes</taxon>
        <taxon>Ustilaginales</taxon>
        <taxon>Ustilaginaceae</taxon>
        <taxon>Sporisorium</taxon>
    </lineage>
</organism>
<accession>A0A0F7RZC6</accession>
<dbReference type="EMBL" id="CCFA01004701">
    <property type="protein sequence ID" value="CDS01865.1"/>
    <property type="molecule type" value="Genomic_DNA"/>
</dbReference>
<dbReference type="EMBL" id="LK056665">
    <property type="protein sequence ID" value="CDS82461.1"/>
    <property type="molecule type" value="Genomic_DNA"/>
</dbReference>
<keyword evidence="1" id="KW-0175">Coiled coil</keyword>
<gene>
    <name evidence="3" type="primary">SSCI76810.1</name>
    <name evidence="4" type="ORF">SPSC_03280</name>
</gene>
<reference evidence="3" key="3">
    <citation type="submission" date="2014-06" db="EMBL/GenBank/DDBJ databases">
        <authorList>
            <person name="Berkman J.Paul."/>
        </authorList>
    </citation>
    <scope>NUCLEOTIDE SEQUENCE [LARGE SCALE GENOMIC DNA]</scope>
</reference>
<evidence type="ECO:0000256" key="1">
    <source>
        <dbReference type="SAM" id="Coils"/>
    </source>
</evidence>
<keyword evidence="5" id="KW-1185">Reference proteome</keyword>
<proteinExistence type="predicted"/>
<name>A0A0F7RZC6_9BASI</name>
<feature type="region of interest" description="Disordered" evidence="2">
    <location>
        <begin position="558"/>
        <end position="635"/>
    </location>
</feature>
<feature type="compositionally biased region" description="Low complexity" evidence="2">
    <location>
        <begin position="594"/>
        <end position="618"/>
    </location>
</feature>
<reference evidence="4" key="2">
    <citation type="submission" date="2014-06" db="EMBL/GenBank/DDBJ databases">
        <authorList>
            <person name="Ju J."/>
            <person name="Zhang J."/>
        </authorList>
    </citation>
    <scope>NUCLEOTIDE SEQUENCE</scope>
    <source>
        <strain evidence="4">SscI8</strain>
    </source>
</reference>
<evidence type="ECO:0000313" key="5">
    <source>
        <dbReference type="Proteomes" id="UP000242770"/>
    </source>
</evidence>
<sequence length="635" mass="70258">MDLKILSTTVNDIFLNPQVRSENETPEDHEPAIVQVIIQLSIPAKYTPPSKLLGLTASLIGYESIGFPKGGFEQNQPYYNKKTIESATDLKLEAGSIYQFEVSFGVDHSTTPYQRCKYGRHHQKVQVKATFPGLIGKKTLMAEKNLFFIQTIAVTGFLPYYHVHRSAEQGLGPIFLGVRTQHLTVGGYLRITFSLDSPSPTLQLHSLKLTLLQQTTLKSRVRRNYIEYPPSERFAFFEAGPEELKKCLPGSSGEAGLDGLLALAQQQPPPEQHQAVGASGSSSSTSTVNPPLPPGQCNWVARIPNDSEARASTLPGSDCAIQMAHGLELAIQYSDPSLGDSDVRTYRASWGLILPSCACRWQTMRLPSYTREDANPVPEISRDFWAGRNEHESFTQCVCGEELEHLLEMERQAASEDEVQASSAIWRDMLSHRLEQRLLRSGLGSRSASCSPAMSRMASRRGSMEDLTQNVGGGGSGASTSSTSQVRGRRQGRTPPQSSSSHTSSTAPDEGIRFGLMEAEDEIEFEMQAREVLHDLNLDAQDYQREWDRLNEMRQRRNKARNEYTSVPPSPGQGEERRFRSQSAHPALRLFQKRSASSHNSRANSRSNSRASSPPAASTTPLTESVAEMGLDEKN</sequence>
<feature type="coiled-coil region" evidence="1">
    <location>
        <begin position="526"/>
        <end position="553"/>
    </location>
</feature>
<evidence type="ECO:0000256" key="2">
    <source>
        <dbReference type="SAM" id="MobiDB-lite"/>
    </source>
</evidence>
<dbReference type="OrthoDB" id="3345971at2759"/>